<feature type="binding site" evidence="2">
    <location>
        <position position="13"/>
    </location>
    <ligand>
        <name>Zn(2+)</name>
        <dbReference type="ChEBI" id="CHEBI:29105"/>
    </ligand>
</feature>
<dbReference type="EMBL" id="BAAARE010000020">
    <property type="protein sequence ID" value="GAA2496136.1"/>
    <property type="molecule type" value="Genomic_DNA"/>
</dbReference>
<comment type="catalytic activity">
    <reaction evidence="2">
        <text>mycothiol S-conjugate + H2O = an N-acetyl-L-cysteine-S-conjugate + 1D-myo-inositol 2-amino-2-deoxy-alpha-D-glucopyranoside</text>
        <dbReference type="Rhea" id="RHEA:36543"/>
        <dbReference type="ChEBI" id="CHEBI:15377"/>
        <dbReference type="ChEBI" id="CHEBI:58718"/>
        <dbReference type="ChEBI" id="CHEBI:58886"/>
        <dbReference type="ChEBI" id="CHEBI:59633"/>
        <dbReference type="EC" id="3.5.1.115"/>
    </reaction>
</comment>
<dbReference type="InterPro" id="IPR017811">
    <property type="entry name" value="Mca"/>
</dbReference>
<comment type="caution">
    <text evidence="4">The sequence shown here is derived from an EMBL/GenBank/DDBJ whole genome shotgun (WGS) entry which is preliminary data.</text>
</comment>
<proteinExistence type="inferred from homology"/>
<dbReference type="PANTHER" id="PTHR12993">
    <property type="entry name" value="N-ACETYLGLUCOSAMINYL-PHOSPHATIDYLINOSITOL DE-N-ACETYLASE-RELATED"/>
    <property type="match status" value="1"/>
</dbReference>
<dbReference type="InterPro" id="IPR003737">
    <property type="entry name" value="GlcNAc_PI_deacetylase-related"/>
</dbReference>
<protein>
    <recommendedName>
        <fullName evidence="2">Mycothiol S-conjugate amidase</fullName>
        <ecNumber evidence="2">3.5.1.115</ecNumber>
    </recommendedName>
</protein>
<evidence type="ECO:0000313" key="4">
    <source>
        <dbReference type="EMBL" id="GAA2496136.1"/>
    </source>
</evidence>
<dbReference type="Gene3D" id="3.40.50.10320">
    <property type="entry name" value="LmbE-like"/>
    <property type="match status" value="1"/>
</dbReference>
<comment type="cofactor">
    <cofactor evidence="2">
        <name>Zn(2+)</name>
        <dbReference type="ChEBI" id="CHEBI:29105"/>
    </cofactor>
    <text evidence="2">Binds 1 zinc ion per subunit.</text>
</comment>
<dbReference type="SUPFAM" id="SSF102588">
    <property type="entry name" value="LmbE-like"/>
    <property type="match status" value="1"/>
</dbReference>
<dbReference type="Pfam" id="PF02585">
    <property type="entry name" value="PIG-L"/>
    <property type="match status" value="1"/>
</dbReference>
<comment type="similarity">
    <text evidence="2">Belongs to the MshB deacetylase family. Mca subfamily.</text>
</comment>
<keyword evidence="2" id="KW-0479">Metal-binding</keyword>
<evidence type="ECO:0000313" key="5">
    <source>
        <dbReference type="Proteomes" id="UP001500730"/>
    </source>
</evidence>
<comment type="function">
    <text evidence="2">A mycothiol (MSH, N-acetylcysteinyl-glucosaminyl-inositol) S-conjugate amidase, it recycles conjugated MSH to the N-acetyl cysteine conjugate (AcCys S-conjugate, a mercapturic acid) and the MSH precursor. Involved in MSH-dependent detoxification of a number of alkylating agents and antibiotics.</text>
</comment>
<dbReference type="NCBIfam" id="TIGR03446">
    <property type="entry name" value="mycothiol_Mca"/>
    <property type="match status" value="1"/>
</dbReference>
<gene>
    <name evidence="2 4" type="primary">mca</name>
    <name evidence="4" type="ORF">GCM10009858_37870</name>
</gene>
<feature type="binding site" evidence="2">
    <location>
        <position position="144"/>
    </location>
    <ligand>
        <name>Zn(2+)</name>
        <dbReference type="ChEBI" id="CHEBI:29105"/>
    </ligand>
</feature>
<feature type="region of interest" description="Disordered" evidence="3">
    <location>
        <begin position="1"/>
        <end position="21"/>
    </location>
</feature>
<reference evidence="5" key="1">
    <citation type="journal article" date="2019" name="Int. J. Syst. Evol. Microbiol.">
        <title>The Global Catalogue of Microorganisms (GCM) 10K type strain sequencing project: providing services to taxonomists for standard genome sequencing and annotation.</title>
        <authorList>
            <consortium name="The Broad Institute Genomics Platform"/>
            <consortium name="The Broad Institute Genome Sequencing Center for Infectious Disease"/>
            <person name="Wu L."/>
            <person name="Ma J."/>
        </authorList>
    </citation>
    <scope>NUCLEOTIDE SEQUENCE [LARGE SCALE GENOMIC DNA]</scope>
    <source>
        <strain evidence="5">JCM 16259</strain>
    </source>
</reference>
<evidence type="ECO:0000256" key="1">
    <source>
        <dbReference type="ARBA" id="ARBA00022833"/>
    </source>
</evidence>
<dbReference type="RefSeq" id="WP_344256623.1">
    <property type="nucleotide sequence ID" value="NZ_BAAARE010000020.1"/>
</dbReference>
<feature type="compositionally biased region" description="Basic and acidic residues" evidence="3">
    <location>
        <begin position="320"/>
        <end position="350"/>
    </location>
</feature>
<feature type="binding site" evidence="2">
    <location>
        <position position="16"/>
    </location>
    <ligand>
        <name>Zn(2+)</name>
        <dbReference type="ChEBI" id="CHEBI:29105"/>
    </ligand>
</feature>
<keyword evidence="5" id="KW-1185">Reference proteome</keyword>
<accession>A0ABP5ZC51</accession>
<evidence type="ECO:0000256" key="2">
    <source>
        <dbReference type="HAMAP-Rule" id="MF_01482"/>
    </source>
</evidence>
<dbReference type="HAMAP" id="MF_01482">
    <property type="entry name" value="Mca"/>
    <property type="match status" value="1"/>
</dbReference>
<name>A0ABP5ZC51_9MICO</name>
<keyword evidence="2" id="KW-0378">Hydrolase</keyword>
<evidence type="ECO:0000256" key="3">
    <source>
        <dbReference type="SAM" id="MobiDB-lite"/>
    </source>
</evidence>
<dbReference type="EC" id="3.5.1.115" evidence="2"/>
<dbReference type="InterPro" id="IPR024078">
    <property type="entry name" value="LmbE-like_dom_sf"/>
</dbReference>
<comment type="subunit">
    <text evidence="2">Monomer.</text>
</comment>
<sequence length="350" mass="38437">MAEGMRLMAVHAHPDDESSKGAATTARYVAAGASVMVVSCTGGERGDILNEKLKDDPHILRDIAQVRRDEMKAAQEVLGCEHTWLGFVDSGLPEGDPLPPLPVGCFALEDIDVTTEALVRVIRAWRPHVMTTYDEKGGYPHPDHIMCHTVSMAAFEAAGDPTRYPHAGEPWQPLKIYYNGGWSKPRLEAIHDAMLAEGLESPYAEWLANWKPRRSGLPTTTIACGEHFETRDRALLAHATQVDPDGFWFQVPLEIQRRVWGVEEFEAALSYVPIVDGEDDLFAGLGGVAEADALATRTDLELVHDGRITEEPEPEPEEAETQHGRARGDSSETHADEDDSARGSEKASAR</sequence>
<dbReference type="Proteomes" id="UP001500730">
    <property type="component" value="Unassembled WGS sequence"/>
</dbReference>
<feature type="region of interest" description="Disordered" evidence="3">
    <location>
        <begin position="302"/>
        <end position="350"/>
    </location>
</feature>
<organism evidence="4 5">
    <name type="scientific">Terrabacter carboxydivorans</name>
    <dbReference type="NCBI Taxonomy" id="619730"/>
    <lineage>
        <taxon>Bacteria</taxon>
        <taxon>Bacillati</taxon>
        <taxon>Actinomycetota</taxon>
        <taxon>Actinomycetes</taxon>
        <taxon>Micrococcales</taxon>
        <taxon>Intrasporangiaceae</taxon>
        <taxon>Terrabacter</taxon>
    </lineage>
</organism>
<keyword evidence="1 2" id="KW-0862">Zinc</keyword>
<dbReference type="PANTHER" id="PTHR12993:SF11">
    <property type="entry name" value="N-ACETYLGLUCOSAMINYL-PHOSPHATIDYLINOSITOL DE-N-ACETYLASE"/>
    <property type="match status" value="1"/>
</dbReference>